<keyword evidence="4" id="KW-0813">Transport</keyword>
<evidence type="ECO:0000256" key="2">
    <source>
        <dbReference type="ARBA" id="ARBA00007935"/>
    </source>
</evidence>
<comment type="subcellular location">
    <subcellularLocation>
        <location evidence="1">Cell membrane</location>
        <topology evidence="1">Multi-pass membrane protein</topology>
    </subcellularLocation>
</comment>
<dbReference type="InterPro" id="IPR037294">
    <property type="entry name" value="ABC_BtuC-like"/>
</dbReference>
<dbReference type="HOGENOM" id="CLU_013016_1_0_9"/>
<dbReference type="Proteomes" id="UP000003455">
    <property type="component" value="Chromosome"/>
</dbReference>
<feature type="transmembrane region" description="Helical" evidence="12">
    <location>
        <begin position="206"/>
        <end position="224"/>
    </location>
</feature>
<keyword evidence="5" id="KW-1003">Cell membrane</keyword>
<evidence type="ECO:0000256" key="1">
    <source>
        <dbReference type="ARBA" id="ARBA00004651"/>
    </source>
</evidence>
<reference evidence="13" key="1">
    <citation type="submission" date="2010-05" db="EMBL/GenBank/DDBJ databases">
        <authorList>
            <person name="Muzny D."/>
            <person name="Qin X."/>
            <person name="Buhay C."/>
            <person name="Dugan-Rocha S."/>
            <person name="Ding Y."/>
            <person name="Chen G."/>
            <person name="Hawes A."/>
            <person name="Holder M."/>
            <person name="Jhangiani S."/>
            <person name="Johnson A."/>
            <person name="Khan Z."/>
            <person name="Li Z."/>
            <person name="Liu W."/>
            <person name="Liu X."/>
            <person name="Perez L."/>
            <person name="Shen H."/>
            <person name="Wang Q."/>
            <person name="Watt J."/>
            <person name="Xi L."/>
            <person name="Xin Y."/>
            <person name="Zhou J."/>
            <person name="Deng J."/>
            <person name="Jiang H."/>
            <person name="Liu Y."/>
            <person name="Qu J."/>
            <person name="Song X.-Z."/>
            <person name="Zhang L."/>
            <person name="Villasana D."/>
            <person name="Johnson A."/>
            <person name="Liu J."/>
            <person name="Liyanage D."/>
            <person name="Lorensuhewa L."/>
            <person name="Robinson T."/>
            <person name="Song A."/>
            <person name="Song B.-B."/>
            <person name="Dinh H."/>
            <person name="Thornton R."/>
            <person name="Coyle M."/>
            <person name="Francisco L."/>
            <person name="Jackson L."/>
            <person name="Javaid M."/>
            <person name="Korchina V."/>
            <person name="Kovar C."/>
            <person name="Mata R."/>
            <person name="Mathew T."/>
            <person name="Ngo R."/>
            <person name="Nguyen L."/>
            <person name="Nguyen N."/>
            <person name="Okwuonu G."/>
            <person name="Ongeri F."/>
            <person name="Pham C."/>
            <person name="Simmons D."/>
            <person name="Wilczek-Boney K."/>
            <person name="Hale W."/>
            <person name="Jakkamsetti A."/>
            <person name="Pham P."/>
            <person name="Ruth R."/>
            <person name="San Lucas F."/>
            <person name="Warren J."/>
            <person name="Zhang J."/>
            <person name="Zhao Z."/>
            <person name="Zhou C."/>
            <person name="Zhu D."/>
            <person name="Lee S."/>
            <person name="Bess C."/>
            <person name="Blankenburg K."/>
            <person name="Forbes L."/>
            <person name="Fu Q."/>
            <person name="Gubbala S."/>
            <person name="Hirani K."/>
            <person name="Jayaseelan J.C."/>
            <person name="Lara F."/>
            <person name="Munidasa M."/>
            <person name="Palculict T."/>
            <person name="Patil S."/>
            <person name="Pu L.-L."/>
            <person name="Saada N."/>
            <person name="Tang L."/>
            <person name="Weissenberger G."/>
            <person name="Zhu Y."/>
            <person name="Hemphill L."/>
            <person name="Shang Y."/>
            <person name="Youmans B."/>
            <person name="Ayvaz T."/>
            <person name="Ross M."/>
            <person name="Santibanez J."/>
            <person name="Aqrawi P."/>
            <person name="Gross S."/>
            <person name="Joshi V."/>
            <person name="Fowler G."/>
            <person name="Nazareth L."/>
            <person name="Reid J."/>
            <person name="Worley K."/>
            <person name="Petrosino J."/>
            <person name="Highlander S."/>
            <person name="Gibbs R."/>
        </authorList>
    </citation>
    <scope>NUCLEOTIDE SEQUENCE [LARGE SCALE GENOMIC DNA]</scope>
    <source>
        <strain evidence="13">MN8</strain>
    </source>
</reference>
<keyword evidence="8 12" id="KW-0472">Membrane</keyword>
<proteinExistence type="inferred from homology"/>
<evidence type="ECO:0000256" key="10">
    <source>
        <dbReference type="ARBA" id="ARBA00031149"/>
    </source>
</evidence>
<evidence type="ECO:0000256" key="6">
    <source>
        <dbReference type="ARBA" id="ARBA00022692"/>
    </source>
</evidence>
<feature type="transmembrane region" description="Helical" evidence="12">
    <location>
        <begin position="104"/>
        <end position="123"/>
    </location>
</feature>
<feature type="transmembrane region" description="Helical" evidence="12">
    <location>
        <begin position="162"/>
        <end position="186"/>
    </location>
</feature>
<evidence type="ECO:0000256" key="12">
    <source>
        <dbReference type="SAM" id="Phobius"/>
    </source>
</evidence>
<dbReference type="AlphaFoldDB" id="A0A0E1XA68"/>
<feature type="transmembrane region" description="Helical" evidence="12">
    <location>
        <begin position="245"/>
        <end position="271"/>
    </location>
</feature>
<feature type="transmembrane region" description="Helical" evidence="12">
    <location>
        <begin position="291"/>
        <end position="309"/>
    </location>
</feature>
<evidence type="ECO:0000256" key="4">
    <source>
        <dbReference type="ARBA" id="ARBA00022448"/>
    </source>
</evidence>
<evidence type="ECO:0000256" key="9">
    <source>
        <dbReference type="ARBA" id="ARBA00025320"/>
    </source>
</evidence>
<evidence type="ECO:0000256" key="3">
    <source>
        <dbReference type="ARBA" id="ARBA00018524"/>
    </source>
</evidence>
<dbReference type="FunFam" id="1.10.3470.10:FF:000001">
    <property type="entry name" value="Vitamin B12 ABC transporter permease BtuC"/>
    <property type="match status" value="1"/>
</dbReference>
<feature type="transmembrane region" description="Helical" evidence="12">
    <location>
        <begin position="72"/>
        <end position="92"/>
    </location>
</feature>
<keyword evidence="6 12" id="KW-0812">Transmembrane</keyword>
<dbReference type="InterPro" id="IPR000522">
    <property type="entry name" value="ABC_transptr_permease_BtuC"/>
</dbReference>
<dbReference type="GO" id="GO:0033214">
    <property type="term" value="P:siderophore-iron import into cell"/>
    <property type="evidence" value="ECO:0007669"/>
    <property type="project" value="TreeGrafter"/>
</dbReference>
<dbReference type="EMBL" id="ACJA02000003">
    <property type="protein sequence ID" value="EFH95475.1"/>
    <property type="molecule type" value="Genomic_DNA"/>
</dbReference>
<comment type="similarity">
    <text evidence="2">Belongs to the binding-protein-dependent transport system permease family. FecCD subfamily.</text>
</comment>
<protein>
    <recommendedName>
        <fullName evidence="3">Probable heme-iron transport system permease protein IsdF</fullName>
    </recommendedName>
    <alternativeName>
        <fullName evidence="11">Iron-regulated surface determinant protein F</fullName>
    </alternativeName>
    <alternativeName>
        <fullName evidence="10">Staphylococcal iron-regulated protein G</fullName>
    </alternativeName>
</protein>
<dbReference type="PANTHER" id="PTHR30472:SF58">
    <property type="entry name" value="IRON(3+)-HYDROXAMATE IMPORT SYSTEM PERMEASE PROTEIN FHUB"/>
    <property type="match status" value="1"/>
</dbReference>
<evidence type="ECO:0000256" key="5">
    <source>
        <dbReference type="ARBA" id="ARBA00022475"/>
    </source>
</evidence>
<dbReference type="SUPFAM" id="SSF81345">
    <property type="entry name" value="ABC transporter involved in vitamin B12 uptake, BtuC"/>
    <property type="match status" value="1"/>
</dbReference>
<comment type="caution">
    <text evidence="13">The sequence shown here is derived from an EMBL/GenBank/DDBJ whole genome shotgun (WGS) entry which is preliminary data.</text>
</comment>
<dbReference type="CDD" id="cd06550">
    <property type="entry name" value="TM_ABC_iron-siderophores_like"/>
    <property type="match status" value="1"/>
</dbReference>
<organism evidence="13">
    <name type="scientific">Staphylococcus aureus subsp. aureus MN8</name>
    <dbReference type="NCBI Taxonomy" id="548470"/>
    <lineage>
        <taxon>Bacteria</taxon>
        <taxon>Bacillati</taxon>
        <taxon>Bacillota</taxon>
        <taxon>Bacilli</taxon>
        <taxon>Bacillales</taxon>
        <taxon>Staphylococcaceae</taxon>
        <taxon>Staphylococcus</taxon>
    </lineage>
</organism>
<feature type="transmembrane region" description="Helical" evidence="12">
    <location>
        <begin position="129"/>
        <end position="150"/>
    </location>
</feature>
<feature type="transmembrane region" description="Helical" evidence="12">
    <location>
        <begin position="316"/>
        <end position="334"/>
    </location>
</feature>
<evidence type="ECO:0000313" key="13">
    <source>
        <dbReference type="EMBL" id="EFH95475.1"/>
    </source>
</evidence>
<dbReference type="Pfam" id="PF01032">
    <property type="entry name" value="FecCD"/>
    <property type="match status" value="1"/>
</dbReference>
<feature type="transmembrane region" description="Helical" evidence="12">
    <location>
        <begin position="20"/>
        <end position="40"/>
    </location>
</feature>
<dbReference type="PANTHER" id="PTHR30472">
    <property type="entry name" value="FERRIC ENTEROBACTIN TRANSPORT SYSTEM PERMEASE PROTEIN"/>
    <property type="match status" value="1"/>
</dbReference>
<sequence>MIKRTINMTNRENPTPLKFLSYIIGLSMILLITLFISTLIGDAKIQASTIIEAIFNYNPSNQQQNIINEIRIPRNIAAVIVGIALAVSGAIIQGVTRNGLADPALIGLNSGASFALALTYAVLPNTSFLILMFAGFLGAILGGAIVLMIGRSRRDGFNPMRIILAGAAVSAMLTALSQGIALAFRLNQTVTFWTAGGVSGTTWSHLKWAIPLISIALIIILTISKQLTILNLGESLAKGLGQNVTMIRGICLIIAMILAGIAVAIAGQVAFVGLMVPHIARFLIGTDYAKILPLTALLGGILVLVADMIARYLGEAPVGAIISFIGVPYFLYLVKKGGRSI</sequence>
<evidence type="ECO:0000256" key="8">
    <source>
        <dbReference type="ARBA" id="ARBA00023136"/>
    </source>
</evidence>
<evidence type="ECO:0000256" key="11">
    <source>
        <dbReference type="ARBA" id="ARBA00031465"/>
    </source>
</evidence>
<comment type="function">
    <text evidence="9">Part of the binding-protein-dependent transport system for heme-iron. Responsible for the translocation of the substrate across the membrane.</text>
</comment>
<dbReference type="GO" id="GO:0022857">
    <property type="term" value="F:transmembrane transporter activity"/>
    <property type="evidence" value="ECO:0007669"/>
    <property type="project" value="InterPro"/>
</dbReference>
<evidence type="ECO:0000256" key="7">
    <source>
        <dbReference type="ARBA" id="ARBA00022989"/>
    </source>
</evidence>
<name>A0A0E1XA68_STAAU</name>
<gene>
    <name evidence="13" type="ORF">HMPREF0769_11685</name>
</gene>
<keyword evidence="7 12" id="KW-1133">Transmembrane helix</keyword>
<dbReference type="Gene3D" id="1.10.3470.10">
    <property type="entry name" value="ABC transporter involved in vitamin B12 uptake, BtuC"/>
    <property type="match status" value="1"/>
</dbReference>
<accession>A0A0E1XA68</accession>
<dbReference type="GO" id="GO:0005886">
    <property type="term" value="C:plasma membrane"/>
    <property type="evidence" value="ECO:0007669"/>
    <property type="project" value="UniProtKB-SubCell"/>
</dbReference>